<dbReference type="EMBL" id="CM026425">
    <property type="protein sequence ID" value="KAG0577408.1"/>
    <property type="molecule type" value="Genomic_DNA"/>
</dbReference>
<gene>
    <name evidence="2" type="ORF">KC19_5G154200</name>
</gene>
<name>A0A8T0I4C4_CERPU</name>
<feature type="compositionally biased region" description="Basic and acidic residues" evidence="1">
    <location>
        <begin position="62"/>
        <end position="71"/>
    </location>
</feature>
<proteinExistence type="predicted"/>
<comment type="caution">
    <text evidence="2">The sequence shown here is derived from an EMBL/GenBank/DDBJ whole genome shotgun (WGS) entry which is preliminary data.</text>
</comment>
<protein>
    <submittedName>
        <fullName evidence="2">Uncharacterized protein</fullName>
    </submittedName>
</protein>
<evidence type="ECO:0000256" key="1">
    <source>
        <dbReference type="SAM" id="MobiDB-lite"/>
    </source>
</evidence>
<accession>A0A8T0I4C4</accession>
<evidence type="ECO:0000313" key="3">
    <source>
        <dbReference type="Proteomes" id="UP000822688"/>
    </source>
</evidence>
<feature type="region of interest" description="Disordered" evidence="1">
    <location>
        <begin position="52"/>
        <end position="114"/>
    </location>
</feature>
<sequence>MSTISSPAVGQTLQQTNVICPFRKLGTRCVTKKKDDMPLQQGVSRSKLQIAGLDLPDTTENYTKRTSEDKLMPGIPSSTTRRVNQKRYSNIKSKKEPAFPIQLPHKNTQDKTQA</sequence>
<feature type="compositionally biased region" description="Polar residues" evidence="1">
    <location>
        <begin position="76"/>
        <end position="91"/>
    </location>
</feature>
<organism evidence="2 3">
    <name type="scientific">Ceratodon purpureus</name>
    <name type="common">Fire moss</name>
    <name type="synonym">Dicranum purpureum</name>
    <dbReference type="NCBI Taxonomy" id="3225"/>
    <lineage>
        <taxon>Eukaryota</taxon>
        <taxon>Viridiplantae</taxon>
        <taxon>Streptophyta</taxon>
        <taxon>Embryophyta</taxon>
        <taxon>Bryophyta</taxon>
        <taxon>Bryophytina</taxon>
        <taxon>Bryopsida</taxon>
        <taxon>Dicranidae</taxon>
        <taxon>Pseudoditrichales</taxon>
        <taxon>Ditrichaceae</taxon>
        <taxon>Ceratodon</taxon>
    </lineage>
</organism>
<dbReference type="Proteomes" id="UP000822688">
    <property type="component" value="Chromosome 5"/>
</dbReference>
<reference evidence="2" key="1">
    <citation type="submission" date="2020-06" db="EMBL/GenBank/DDBJ databases">
        <title>WGS assembly of Ceratodon purpureus strain R40.</title>
        <authorList>
            <person name="Carey S.B."/>
            <person name="Jenkins J."/>
            <person name="Shu S."/>
            <person name="Lovell J.T."/>
            <person name="Sreedasyam A."/>
            <person name="Maumus F."/>
            <person name="Tiley G.P."/>
            <person name="Fernandez-Pozo N."/>
            <person name="Barry K."/>
            <person name="Chen C."/>
            <person name="Wang M."/>
            <person name="Lipzen A."/>
            <person name="Daum C."/>
            <person name="Saski C.A."/>
            <person name="Payton A.C."/>
            <person name="Mcbreen J.C."/>
            <person name="Conrad R.E."/>
            <person name="Kollar L.M."/>
            <person name="Olsson S."/>
            <person name="Huttunen S."/>
            <person name="Landis J.B."/>
            <person name="Wickett N.J."/>
            <person name="Johnson M.G."/>
            <person name="Rensing S.A."/>
            <person name="Grimwood J."/>
            <person name="Schmutz J."/>
            <person name="Mcdaniel S.F."/>
        </authorList>
    </citation>
    <scope>NUCLEOTIDE SEQUENCE</scope>
    <source>
        <strain evidence="2">R40</strain>
    </source>
</reference>
<evidence type="ECO:0000313" key="2">
    <source>
        <dbReference type="EMBL" id="KAG0577408.1"/>
    </source>
</evidence>
<dbReference type="AlphaFoldDB" id="A0A8T0I4C4"/>
<keyword evidence="3" id="KW-1185">Reference proteome</keyword>